<feature type="compositionally biased region" description="Basic and acidic residues" evidence="2">
    <location>
        <begin position="57"/>
        <end position="75"/>
    </location>
</feature>
<dbReference type="GO" id="GO:0005829">
    <property type="term" value="C:cytosol"/>
    <property type="evidence" value="ECO:0007669"/>
    <property type="project" value="TreeGrafter"/>
</dbReference>
<evidence type="ECO:0000256" key="1">
    <source>
        <dbReference type="ARBA" id="ARBA00023186"/>
    </source>
</evidence>
<dbReference type="Pfam" id="PF01556">
    <property type="entry name" value="DnaJ_C"/>
    <property type="match status" value="1"/>
</dbReference>
<dbReference type="PANTHER" id="PTHR24078:SF574">
    <property type="entry name" value="CHAPERONE DNAJ C-TERMINAL DOMAIN-CONTAINING PROTEIN"/>
    <property type="match status" value="1"/>
</dbReference>
<evidence type="ECO:0000259" key="3">
    <source>
        <dbReference type="Pfam" id="PF01556"/>
    </source>
</evidence>
<organism evidence="4">
    <name type="scientific">Fagus sylvatica</name>
    <name type="common">Beechnut</name>
    <dbReference type="NCBI Taxonomy" id="28930"/>
    <lineage>
        <taxon>Eukaryota</taxon>
        <taxon>Viridiplantae</taxon>
        <taxon>Streptophyta</taxon>
        <taxon>Embryophyta</taxon>
        <taxon>Tracheophyta</taxon>
        <taxon>Spermatophyta</taxon>
        <taxon>Magnoliopsida</taxon>
        <taxon>eudicotyledons</taxon>
        <taxon>Gunneridae</taxon>
        <taxon>Pentapetalae</taxon>
        <taxon>rosids</taxon>
        <taxon>fabids</taxon>
        <taxon>Fagales</taxon>
        <taxon>Fagaceae</taxon>
        <taxon>Fagus</taxon>
    </lineage>
</organism>
<dbReference type="InterPro" id="IPR051339">
    <property type="entry name" value="DnaJ_subfamily_B"/>
</dbReference>
<dbReference type="AlphaFoldDB" id="A0A2N9FH41"/>
<name>A0A2N9FH41_FAGSY</name>
<accession>A0A2N9FH41</accession>
<feature type="region of interest" description="Disordered" evidence="2">
    <location>
        <begin position="46"/>
        <end position="102"/>
    </location>
</feature>
<dbReference type="InterPro" id="IPR002939">
    <property type="entry name" value="DnaJ_C"/>
</dbReference>
<sequence>MHSCVDMVILFPLPLMVDLPQVLGIASIGNLCKVYKTILKKWSRKKNASANESQIEGNKEVHKEHAGDDRQEKETMNGIHSFRYNGEGVGGNGSPTSHLGGHFYRHRSTDCFPSIPSPVSRSASRRSNTPIRTSFFRSMSRKSTESIPSPSSNVGQKVTESSTSSPSFLSKSVSRKSSTRIMFSNSSGTGIKPPAIERKLECTLEELCYGCTRKVKITRDVVSDTGQITQEEELLTIKVKPGWKKGTKITFEGMGNERPGICPADITFVIAEKRHPMFRREGDDLELAVRIPLLKALTGCTLSIPLLGGEKMSLKIDDIIYPGYEKIIDGKGMPNSKAQGKRGSFKITFLVDFPKELTDEQRSDILSILQDSC</sequence>
<dbReference type="GO" id="GO:0006457">
    <property type="term" value="P:protein folding"/>
    <property type="evidence" value="ECO:0007669"/>
    <property type="project" value="InterPro"/>
</dbReference>
<proteinExistence type="predicted"/>
<feature type="compositionally biased region" description="Polar residues" evidence="2">
    <location>
        <begin position="145"/>
        <end position="160"/>
    </location>
</feature>
<dbReference type="GO" id="GO:0051087">
    <property type="term" value="F:protein-folding chaperone binding"/>
    <property type="evidence" value="ECO:0007669"/>
    <property type="project" value="TreeGrafter"/>
</dbReference>
<dbReference type="FunFam" id="2.60.260.20:FF:000006">
    <property type="entry name" value="DnaJ subfamily B member 13"/>
    <property type="match status" value="1"/>
</dbReference>
<reference evidence="4" key="1">
    <citation type="submission" date="2018-02" db="EMBL/GenBank/DDBJ databases">
        <authorList>
            <person name="Cohen D.B."/>
            <person name="Kent A.D."/>
        </authorList>
    </citation>
    <scope>NUCLEOTIDE SEQUENCE</scope>
</reference>
<feature type="compositionally biased region" description="Low complexity" evidence="2">
    <location>
        <begin position="115"/>
        <end position="127"/>
    </location>
</feature>
<feature type="region of interest" description="Disordered" evidence="2">
    <location>
        <begin position="115"/>
        <end position="173"/>
    </location>
</feature>
<feature type="domain" description="Chaperone DnaJ C-terminal" evidence="3">
    <location>
        <begin position="196"/>
        <end position="354"/>
    </location>
</feature>
<gene>
    <name evidence="4" type="ORF">FSB_LOCUS14091</name>
</gene>
<dbReference type="PANTHER" id="PTHR24078">
    <property type="entry name" value="DNAJ HOMOLOG SUBFAMILY C MEMBER"/>
    <property type="match status" value="1"/>
</dbReference>
<dbReference type="EMBL" id="OIVN01000835">
    <property type="protein sequence ID" value="SPC86209.1"/>
    <property type="molecule type" value="Genomic_DNA"/>
</dbReference>
<dbReference type="GO" id="GO:0051082">
    <property type="term" value="F:unfolded protein binding"/>
    <property type="evidence" value="ECO:0007669"/>
    <property type="project" value="InterPro"/>
</dbReference>
<dbReference type="Gene3D" id="2.60.260.20">
    <property type="entry name" value="Urease metallochaperone UreE, N-terminal domain"/>
    <property type="match status" value="2"/>
</dbReference>
<dbReference type="CDD" id="cd10747">
    <property type="entry name" value="DnaJ_C"/>
    <property type="match status" value="1"/>
</dbReference>
<evidence type="ECO:0000313" key="4">
    <source>
        <dbReference type="EMBL" id="SPC86209.1"/>
    </source>
</evidence>
<dbReference type="SUPFAM" id="SSF49493">
    <property type="entry name" value="HSP40/DnaJ peptide-binding domain"/>
    <property type="match status" value="2"/>
</dbReference>
<feature type="compositionally biased region" description="Polar residues" evidence="2">
    <location>
        <begin position="128"/>
        <end position="137"/>
    </location>
</feature>
<evidence type="ECO:0000256" key="2">
    <source>
        <dbReference type="SAM" id="MobiDB-lite"/>
    </source>
</evidence>
<keyword evidence="1" id="KW-0143">Chaperone</keyword>
<dbReference type="FunFam" id="2.60.260.20:FF:000015">
    <property type="entry name" value="Heat shock protein 40"/>
    <property type="match status" value="1"/>
</dbReference>
<dbReference type="InterPro" id="IPR008971">
    <property type="entry name" value="HSP40/DnaJ_pept-bd"/>
</dbReference>
<protein>
    <recommendedName>
        <fullName evidence="3">Chaperone DnaJ C-terminal domain-containing protein</fullName>
    </recommendedName>
</protein>
<feature type="compositionally biased region" description="Low complexity" evidence="2">
    <location>
        <begin position="161"/>
        <end position="172"/>
    </location>
</feature>